<reference evidence="12" key="2">
    <citation type="submission" date="2020-11" db="EMBL/GenBank/DDBJ databases">
        <authorList>
            <person name="McCartney M.A."/>
            <person name="Auch B."/>
            <person name="Kono T."/>
            <person name="Mallez S."/>
            <person name="Becker A."/>
            <person name="Gohl D.M."/>
            <person name="Silverstein K.A.T."/>
            <person name="Koren S."/>
            <person name="Bechman K.B."/>
            <person name="Herman A."/>
            <person name="Abrahante J.E."/>
            <person name="Garbe J."/>
        </authorList>
    </citation>
    <scope>NUCLEOTIDE SEQUENCE</scope>
    <source>
        <strain evidence="12">Duluth1</strain>
        <tissue evidence="12">Whole animal</tissue>
    </source>
</reference>
<sequence>MQDNILGFELGSAKAVNMFVHLKLLETINMSKNRIYSLTSSLFSQCVSLQKIDLSENYLDIFDLNLHNLRNLSVLNLRNNRLQTLSEPVRVYLSDMTSAHAVMVNLQDNKLACNCENIEFLRWLLKTNVSVTGKHFYNCYYNNASRSRIESSTTDALVTQCYTYLSLITSLTAIISVFVVINISGIIFRYRWHIVYWYYHVVKRRDITMDAPHDMFQYDAYLAYDDHETSLVVRTIHTKLEVESNLRLNIRDRDFPLGDINALNIVEAISSSRKTILLLSRHSLKNKWFRFEINIAIIEAITTNRPVTVIVYVEDIPLRFLPKEVSKLLQDSPVLDFPKDTDASQNAFWNSLKDCISR</sequence>
<dbReference type="Pfam" id="PF01582">
    <property type="entry name" value="TIR"/>
    <property type="match status" value="1"/>
</dbReference>
<evidence type="ECO:0000256" key="8">
    <source>
        <dbReference type="ARBA" id="ARBA00023170"/>
    </source>
</evidence>
<dbReference type="SUPFAM" id="SSF52200">
    <property type="entry name" value="Toll/Interleukin receptor TIR domain"/>
    <property type="match status" value="1"/>
</dbReference>
<gene>
    <name evidence="12" type="ORF">DPMN_143602</name>
</gene>
<evidence type="ECO:0000259" key="11">
    <source>
        <dbReference type="PROSITE" id="PS50104"/>
    </source>
</evidence>
<evidence type="ECO:0000256" key="5">
    <source>
        <dbReference type="ARBA" id="ARBA00022737"/>
    </source>
</evidence>
<dbReference type="PANTHER" id="PTHR24365:SF541">
    <property type="entry name" value="PROTEIN TOLL-RELATED"/>
    <property type="match status" value="1"/>
</dbReference>
<reference evidence="12" key="1">
    <citation type="journal article" date="2019" name="bioRxiv">
        <title>The Genome of the Zebra Mussel, Dreissena polymorpha: A Resource for Invasive Species Research.</title>
        <authorList>
            <person name="McCartney M.A."/>
            <person name="Auch B."/>
            <person name="Kono T."/>
            <person name="Mallez S."/>
            <person name="Zhang Y."/>
            <person name="Obille A."/>
            <person name="Becker A."/>
            <person name="Abrahante J.E."/>
            <person name="Garbe J."/>
            <person name="Badalamenti J.P."/>
            <person name="Herman A."/>
            <person name="Mangelson H."/>
            <person name="Liachko I."/>
            <person name="Sullivan S."/>
            <person name="Sone E.D."/>
            <person name="Koren S."/>
            <person name="Silverstein K.A.T."/>
            <person name="Beckman K.B."/>
            <person name="Gohl D.M."/>
        </authorList>
    </citation>
    <scope>NUCLEOTIDE SEQUENCE</scope>
    <source>
        <strain evidence="12">Duluth1</strain>
        <tissue evidence="12">Whole animal</tissue>
    </source>
</reference>
<dbReference type="GO" id="GO:0005886">
    <property type="term" value="C:plasma membrane"/>
    <property type="evidence" value="ECO:0007669"/>
    <property type="project" value="TreeGrafter"/>
</dbReference>
<dbReference type="InterPro" id="IPR003591">
    <property type="entry name" value="Leu-rich_rpt_typical-subtyp"/>
</dbReference>
<dbReference type="PROSITE" id="PS50104">
    <property type="entry name" value="TIR"/>
    <property type="match status" value="1"/>
</dbReference>
<accession>A0A9D4GGN4</accession>
<evidence type="ECO:0000256" key="3">
    <source>
        <dbReference type="ARBA" id="ARBA00022692"/>
    </source>
</evidence>
<evidence type="ECO:0000256" key="4">
    <source>
        <dbReference type="ARBA" id="ARBA00022729"/>
    </source>
</evidence>
<keyword evidence="4" id="KW-0732">Signal</keyword>
<evidence type="ECO:0000256" key="7">
    <source>
        <dbReference type="ARBA" id="ARBA00023136"/>
    </source>
</evidence>
<proteinExistence type="predicted"/>
<evidence type="ECO:0000256" key="2">
    <source>
        <dbReference type="ARBA" id="ARBA00022614"/>
    </source>
</evidence>
<organism evidence="12 13">
    <name type="scientific">Dreissena polymorpha</name>
    <name type="common">Zebra mussel</name>
    <name type="synonym">Mytilus polymorpha</name>
    <dbReference type="NCBI Taxonomy" id="45954"/>
    <lineage>
        <taxon>Eukaryota</taxon>
        <taxon>Metazoa</taxon>
        <taxon>Spiralia</taxon>
        <taxon>Lophotrochozoa</taxon>
        <taxon>Mollusca</taxon>
        <taxon>Bivalvia</taxon>
        <taxon>Autobranchia</taxon>
        <taxon>Heteroconchia</taxon>
        <taxon>Euheterodonta</taxon>
        <taxon>Imparidentia</taxon>
        <taxon>Neoheterodontei</taxon>
        <taxon>Myida</taxon>
        <taxon>Dreissenoidea</taxon>
        <taxon>Dreissenidae</taxon>
        <taxon>Dreissena</taxon>
    </lineage>
</organism>
<dbReference type="Gene3D" id="3.80.10.10">
    <property type="entry name" value="Ribonuclease Inhibitor"/>
    <property type="match status" value="1"/>
</dbReference>
<dbReference type="GO" id="GO:0007165">
    <property type="term" value="P:signal transduction"/>
    <property type="evidence" value="ECO:0007669"/>
    <property type="project" value="InterPro"/>
</dbReference>
<comment type="subcellular location">
    <subcellularLocation>
        <location evidence="1">Membrane</location>
        <topology evidence="1">Single-pass membrane protein</topology>
    </subcellularLocation>
</comment>
<name>A0A9D4GGN4_DREPO</name>
<keyword evidence="13" id="KW-1185">Reference proteome</keyword>
<dbReference type="InterPro" id="IPR035897">
    <property type="entry name" value="Toll_tir_struct_dom_sf"/>
</dbReference>
<keyword evidence="9" id="KW-0325">Glycoprotein</keyword>
<keyword evidence="2" id="KW-0433">Leucine-rich repeat</keyword>
<protein>
    <recommendedName>
        <fullName evidence="11">TIR domain-containing protein</fullName>
    </recommendedName>
</protein>
<keyword evidence="7 10" id="KW-0472">Membrane</keyword>
<dbReference type="InterPro" id="IPR032675">
    <property type="entry name" value="LRR_dom_sf"/>
</dbReference>
<dbReference type="SMART" id="SM00369">
    <property type="entry name" value="LRR_TYP"/>
    <property type="match status" value="2"/>
</dbReference>
<dbReference type="EMBL" id="JAIWYP010000006">
    <property type="protein sequence ID" value="KAH3815083.1"/>
    <property type="molecule type" value="Genomic_DNA"/>
</dbReference>
<dbReference type="SMART" id="SM00255">
    <property type="entry name" value="TIR"/>
    <property type="match status" value="1"/>
</dbReference>
<dbReference type="Gene3D" id="3.40.50.10140">
    <property type="entry name" value="Toll/interleukin-1 receptor homology (TIR) domain"/>
    <property type="match status" value="1"/>
</dbReference>
<keyword evidence="5" id="KW-0677">Repeat</keyword>
<comment type="caution">
    <text evidence="12">The sequence shown here is derived from an EMBL/GenBank/DDBJ whole genome shotgun (WGS) entry which is preliminary data.</text>
</comment>
<evidence type="ECO:0000256" key="9">
    <source>
        <dbReference type="ARBA" id="ARBA00023180"/>
    </source>
</evidence>
<dbReference type="InterPro" id="IPR000157">
    <property type="entry name" value="TIR_dom"/>
</dbReference>
<evidence type="ECO:0000256" key="6">
    <source>
        <dbReference type="ARBA" id="ARBA00022989"/>
    </source>
</evidence>
<feature type="transmembrane region" description="Helical" evidence="10">
    <location>
        <begin position="162"/>
        <end position="188"/>
    </location>
</feature>
<feature type="domain" description="TIR" evidence="11">
    <location>
        <begin position="216"/>
        <end position="356"/>
    </location>
</feature>
<evidence type="ECO:0000256" key="10">
    <source>
        <dbReference type="SAM" id="Phobius"/>
    </source>
</evidence>
<dbReference type="SUPFAM" id="SSF52058">
    <property type="entry name" value="L domain-like"/>
    <property type="match status" value="1"/>
</dbReference>
<evidence type="ECO:0000313" key="12">
    <source>
        <dbReference type="EMBL" id="KAH3815083.1"/>
    </source>
</evidence>
<evidence type="ECO:0000313" key="13">
    <source>
        <dbReference type="Proteomes" id="UP000828390"/>
    </source>
</evidence>
<evidence type="ECO:0000256" key="1">
    <source>
        <dbReference type="ARBA" id="ARBA00004167"/>
    </source>
</evidence>
<dbReference type="GO" id="GO:0038023">
    <property type="term" value="F:signaling receptor activity"/>
    <property type="evidence" value="ECO:0007669"/>
    <property type="project" value="TreeGrafter"/>
</dbReference>
<keyword evidence="3 10" id="KW-0812">Transmembrane</keyword>
<dbReference type="Proteomes" id="UP000828390">
    <property type="component" value="Unassembled WGS sequence"/>
</dbReference>
<dbReference type="AlphaFoldDB" id="A0A9D4GGN4"/>
<keyword evidence="8" id="KW-0675">Receptor</keyword>
<keyword evidence="6 10" id="KW-1133">Transmembrane helix</keyword>
<dbReference type="PANTHER" id="PTHR24365">
    <property type="entry name" value="TOLL-LIKE RECEPTOR"/>
    <property type="match status" value="1"/>
</dbReference>